<protein>
    <submittedName>
        <fullName evidence="2">Endonuclease/exonuclease/phosphatase family protein</fullName>
    </submittedName>
</protein>
<evidence type="ECO:0000259" key="1">
    <source>
        <dbReference type="Pfam" id="PF03372"/>
    </source>
</evidence>
<dbReference type="SUPFAM" id="SSF56219">
    <property type="entry name" value="DNase I-like"/>
    <property type="match status" value="1"/>
</dbReference>
<accession>A0AAE3WF87</accession>
<dbReference type="RefSeq" id="WP_306736585.1">
    <property type="nucleotide sequence ID" value="NZ_JANHAX010000005.1"/>
</dbReference>
<dbReference type="PANTHER" id="PTHR14859:SF1">
    <property type="entry name" value="PGAP2-INTERACTING PROTEIN"/>
    <property type="match status" value="1"/>
</dbReference>
<reference evidence="2" key="1">
    <citation type="submission" date="2022-07" db="EMBL/GenBank/DDBJ databases">
        <authorList>
            <person name="Otstavnykh N."/>
            <person name="Isaeva M."/>
            <person name="Bystritskaya E."/>
        </authorList>
    </citation>
    <scope>NUCLEOTIDE SEQUENCE</scope>
    <source>
        <strain evidence="2">KCTC 52189</strain>
    </source>
</reference>
<name>A0AAE3WF87_9RHOB</name>
<dbReference type="InterPro" id="IPR051916">
    <property type="entry name" value="GPI-anchor_lipid_remodeler"/>
</dbReference>
<organism evidence="2 3">
    <name type="scientific">Marimonas arenosa</name>
    <dbReference type="NCBI Taxonomy" id="1795305"/>
    <lineage>
        <taxon>Bacteria</taxon>
        <taxon>Pseudomonadati</taxon>
        <taxon>Pseudomonadota</taxon>
        <taxon>Alphaproteobacteria</taxon>
        <taxon>Rhodobacterales</taxon>
        <taxon>Paracoccaceae</taxon>
        <taxon>Marimonas</taxon>
    </lineage>
</organism>
<dbReference type="EMBL" id="JANHAX010000005">
    <property type="protein sequence ID" value="MDQ2091290.1"/>
    <property type="molecule type" value="Genomic_DNA"/>
</dbReference>
<keyword evidence="2" id="KW-0255">Endonuclease</keyword>
<dbReference type="GO" id="GO:0016020">
    <property type="term" value="C:membrane"/>
    <property type="evidence" value="ECO:0007669"/>
    <property type="project" value="GOC"/>
</dbReference>
<comment type="caution">
    <text evidence="2">The sequence shown here is derived from an EMBL/GenBank/DDBJ whole genome shotgun (WGS) entry which is preliminary data.</text>
</comment>
<dbReference type="Pfam" id="PF03372">
    <property type="entry name" value="Exo_endo_phos"/>
    <property type="match status" value="1"/>
</dbReference>
<keyword evidence="2" id="KW-0540">Nuclease</keyword>
<dbReference type="AlphaFoldDB" id="A0AAE3WF87"/>
<evidence type="ECO:0000313" key="2">
    <source>
        <dbReference type="EMBL" id="MDQ2091290.1"/>
    </source>
</evidence>
<reference evidence="2" key="2">
    <citation type="submission" date="2023-02" db="EMBL/GenBank/DDBJ databases">
        <title>'Rhodoalgimonas zhirmunskyi' gen. nov., isolated from a red alga.</title>
        <authorList>
            <person name="Nedashkovskaya O.I."/>
            <person name="Otstavnykh N.Y."/>
            <person name="Bystritskaya E.P."/>
            <person name="Balabanova L.A."/>
            <person name="Isaeva M.P."/>
        </authorList>
    </citation>
    <scope>NUCLEOTIDE SEQUENCE</scope>
    <source>
        <strain evidence="2">KCTC 52189</strain>
    </source>
</reference>
<dbReference type="PANTHER" id="PTHR14859">
    <property type="entry name" value="CALCOFLUOR WHITE HYPERSENSITIVE PROTEIN PRECURSOR"/>
    <property type="match status" value="1"/>
</dbReference>
<dbReference type="GO" id="GO:0006506">
    <property type="term" value="P:GPI anchor biosynthetic process"/>
    <property type="evidence" value="ECO:0007669"/>
    <property type="project" value="TreeGrafter"/>
</dbReference>
<dbReference type="InterPro" id="IPR036691">
    <property type="entry name" value="Endo/exonu/phosph_ase_sf"/>
</dbReference>
<proteinExistence type="predicted"/>
<keyword evidence="3" id="KW-1185">Reference proteome</keyword>
<evidence type="ECO:0000313" key="3">
    <source>
        <dbReference type="Proteomes" id="UP001226762"/>
    </source>
</evidence>
<gene>
    <name evidence="2" type="ORF">NO357_15425</name>
</gene>
<dbReference type="Proteomes" id="UP001226762">
    <property type="component" value="Unassembled WGS sequence"/>
</dbReference>
<dbReference type="Gene3D" id="3.60.10.10">
    <property type="entry name" value="Endonuclease/exonuclease/phosphatase"/>
    <property type="match status" value="1"/>
</dbReference>
<sequence>MKAEHVRIASYNLQKCVGLDLRRRPDRSLEVIGALQAQIVVLQEADKRLPPRPAALPHEMAEDEGWHVAHFGEPGGSLGWHGNAMLLAPGIDILKTDHIDLPGLEPRGAILAELATPIGPLRVLGVHLGLIRRYRLLQLAAITRHLRRLPPLPTVLAGDFNEWGPARALDVATPGLTILPERPSFPSPRPVAPLDRFALSPDLRALAHGTHSARPARVASDHLPVWADLARQR</sequence>
<dbReference type="InterPro" id="IPR005135">
    <property type="entry name" value="Endo/exonuclease/phosphatase"/>
</dbReference>
<keyword evidence="2" id="KW-0378">Hydrolase</keyword>
<dbReference type="GO" id="GO:0004519">
    <property type="term" value="F:endonuclease activity"/>
    <property type="evidence" value="ECO:0007669"/>
    <property type="project" value="UniProtKB-KW"/>
</dbReference>
<feature type="domain" description="Endonuclease/exonuclease/phosphatase" evidence="1">
    <location>
        <begin position="9"/>
        <end position="222"/>
    </location>
</feature>